<evidence type="ECO:0008006" key="3">
    <source>
        <dbReference type="Google" id="ProtNLM"/>
    </source>
</evidence>
<keyword evidence="2" id="KW-1185">Reference proteome</keyword>
<proteinExistence type="predicted"/>
<reference evidence="1 2" key="1">
    <citation type="submission" date="2016-08" db="EMBL/GenBank/DDBJ databases">
        <title>Genome of Bacillus solimangrovi GH2-4.</title>
        <authorList>
            <person name="Lim S."/>
            <person name="Kim B.-C."/>
        </authorList>
    </citation>
    <scope>NUCLEOTIDE SEQUENCE [LARGE SCALE GENOMIC DNA]</scope>
    <source>
        <strain evidence="1 2">GH2-4</strain>
    </source>
</reference>
<dbReference type="OrthoDB" id="2404998at2"/>
<accession>A0A1E5LIK2</accession>
<evidence type="ECO:0000313" key="2">
    <source>
        <dbReference type="Proteomes" id="UP000095209"/>
    </source>
</evidence>
<dbReference type="Proteomes" id="UP000095209">
    <property type="component" value="Unassembled WGS sequence"/>
</dbReference>
<dbReference type="EMBL" id="MJEH01000007">
    <property type="protein sequence ID" value="OEH93907.1"/>
    <property type="molecule type" value="Genomic_DNA"/>
</dbReference>
<comment type="caution">
    <text evidence="1">The sequence shown here is derived from an EMBL/GenBank/DDBJ whole genome shotgun (WGS) entry which is preliminary data.</text>
</comment>
<dbReference type="AlphaFoldDB" id="A0A1E5LIK2"/>
<organism evidence="1 2">
    <name type="scientific">Bacillus solimangrovi</name>
    <dbReference type="NCBI Taxonomy" id="1305675"/>
    <lineage>
        <taxon>Bacteria</taxon>
        <taxon>Bacillati</taxon>
        <taxon>Bacillota</taxon>
        <taxon>Bacilli</taxon>
        <taxon>Bacillales</taxon>
        <taxon>Bacillaceae</taxon>
        <taxon>Bacillus</taxon>
    </lineage>
</organism>
<sequence>MENILLLTGKVKFPLTIDPGVWIFDDRKIELDKAFNSTDHVGEDLDDYTKKMSQNWDRELVSQVANPPVTKTTKKFEKEKIMTSTFAMPFAPFIDNAEPETHATKLVIETSDGEHIIMPIEEGMKAMLCFSIDGRPLQDDGPVHFYYGDGSNRERPIKYVKKFIIQ</sequence>
<name>A0A1E5LIK2_9BACI</name>
<evidence type="ECO:0000313" key="1">
    <source>
        <dbReference type="EMBL" id="OEH93907.1"/>
    </source>
</evidence>
<gene>
    <name evidence="1" type="ORF">BFG57_10580</name>
</gene>
<dbReference type="STRING" id="1305675.BFG57_10580"/>
<dbReference type="RefSeq" id="WP_069716051.1">
    <property type="nucleotide sequence ID" value="NZ_MJEH01000007.1"/>
</dbReference>
<protein>
    <recommendedName>
        <fullName evidence="3">Peptidyl-prolyl cis-trans isomerase</fullName>
    </recommendedName>
</protein>